<gene>
    <name evidence="2" type="ORF">METZ01_LOCUS325378</name>
</gene>
<dbReference type="AlphaFoldDB" id="A0A382PGL3"/>
<reference evidence="2" key="1">
    <citation type="submission" date="2018-05" db="EMBL/GenBank/DDBJ databases">
        <authorList>
            <person name="Lanie J.A."/>
            <person name="Ng W.-L."/>
            <person name="Kazmierczak K.M."/>
            <person name="Andrzejewski T.M."/>
            <person name="Davidsen T.M."/>
            <person name="Wayne K.J."/>
            <person name="Tettelin H."/>
            <person name="Glass J.I."/>
            <person name="Rusch D."/>
            <person name="Podicherti R."/>
            <person name="Tsui H.-C.T."/>
            <person name="Winkler M.E."/>
        </authorList>
    </citation>
    <scope>NUCLEOTIDE SEQUENCE</scope>
</reference>
<evidence type="ECO:0000313" key="2">
    <source>
        <dbReference type="EMBL" id="SVC72524.1"/>
    </source>
</evidence>
<organism evidence="2">
    <name type="scientific">marine metagenome</name>
    <dbReference type="NCBI Taxonomy" id="408172"/>
    <lineage>
        <taxon>unclassified sequences</taxon>
        <taxon>metagenomes</taxon>
        <taxon>ecological metagenomes</taxon>
    </lineage>
</organism>
<proteinExistence type="predicted"/>
<dbReference type="EMBL" id="UINC01107276">
    <property type="protein sequence ID" value="SVC72524.1"/>
    <property type="molecule type" value="Genomic_DNA"/>
</dbReference>
<name>A0A382PGL3_9ZZZZ</name>
<feature type="region of interest" description="Disordered" evidence="1">
    <location>
        <begin position="97"/>
        <end position="145"/>
    </location>
</feature>
<feature type="compositionally biased region" description="Basic and acidic residues" evidence="1">
    <location>
        <begin position="104"/>
        <end position="124"/>
    </location>
</feature>
<accession>A0A382PGL3</accession>
<protein>
    <submittedName>
        <fullName evidence="2">Uncharacterized protein</fullName>
    </submittedName>
</protein>
<evidence type="ECO:0000256" key="1">
    <source>
        <dbReference type="SAM" id="MobiDB-lite"/>
    </source>
</evidence>
<feature type="non-terminal residue" evidence="2">
    <location>
        <position position="145"/>
    </location>
</feature>
<sequence>MTQTLFLALLILCAGCYSAGGKPVGLLAALRDFQEKPLTAREIADRVQKAEKARGERATEGVVFEFERDIVIEDFDVKGNLKRRQTRRFQSFTDNRDPVLTMYDGKDPTPEQVEKERKKIRENQVKFLGGGDPTQANAQGDAELI</sequence>